<organism evidence="2">
    <name type="scientific">marine sediment metagenome</name>
    <dbReference type="NCBI Taxonomy" id="412755"/>
    <lineage>
        <taxon>unclassified sequences</taxon>
        <taxon>metagenomes</taxon>
        <taxon>ecological metagenomes</taxon>
    </lineage>
</organism>
<dbReference type="AlphaFoldDB" id="X0UY34"/>
<evidence type="ECO:0000259" key="1">
    <source>
        <dbReference type="Pfam" id="PF07705"/>
    </source>
</evidence>
<feature type="non-terminal residue" evidence="2">
    <location>
        <position position="1"/>
    </location>
</feature>
<feature type="domain" description="CARDB" evidence="1">
    <location>
        <begin position="174"/>
        <end position="251"/>
    </location>
</feature>
<evidence type="ECO:0000313" key="2">
    <source>
        <dbReference type="EMBL" id="GAG10759.1"/>
    </source>
</evidence>
<dbReference type="InterPro" id="IPR013783">
    <property type="entry name" value="Ig-like_fold"/>
</dbReference>
<protein>
    <recommendedName>
        <fullName evidence="1">CARDB domain-containing protein</fullName>
    </recommendedName>
</protein>
<accession>X0UY34</accession>
<gene>
    <name evidence="2" type="ORF">S01H1_46795</name>
</gene>
<sequence>AWRTVFVGFAIFILLLSVTVAAADETEFQVESTNLQIYRDGLVRVTQTLIVNETVPAVTLPLLNSSVNNFIVLDENQTVLDYEIDGINLTVFTLGTTSVSLQYDTDSLTKKDFDVWSLIVDTPYNLTVLLPEESTVVYLSEMPTSIDTEGNKITLSLFPSQWEISYIFPLVPPADFQISEFDVTPSEVEAGEEVTVSVRITNVGGQTGSYTLPLIINQTTEDTKTVTLEEGASTITEFKIIKQTAGIYNVKIAGLMDAFTVRA</sequence>
<reference evidence="2" key="1">
    <citation type="journal article" date="2014" name="Front. Microbiol.">
        <title>High frequency of phylogenetically diverse reductive dehalogenase-homologous genes in deep subseafloor sedimentary metagenomes.</title>
        <authorList>
            <person name="Kawai M."/>
            <person name="Futagami T."/>
            <person name="Toyoda A."/>
            <person name="Takaki Y."/>
            <person name="Nishi S."/>
            <person name="Hori S."/>
            <person name="Arai W."/>
            <person name="Tsubouchi T."/>
            <person name="Morono Y."/>
            <person name="Uchiyama I."/>
            <person name="Ito T."/>
            <person name="Fujiyama A."/>
            <person name="Inagaki F."/>
            <person name="Takami H."/>
        </authorList>
    </citation>
    <scope>NUCLEOTIDE SEQUENCE</scope>
    <source>
        <strain evidence="2">Expedition CK06-06</strain>
    </source>
</reference>
<dbReference type="Pfam" id="PF07705">
    <property type="entry name" value="CARDB"/>
    <property type="match status" value="1"/>
</dbReference>
<dbReference type="EMBL" id="BARS01029975">
    <property type="protein sequence ID" value="GAG10759.1"/>
    <property type="molecule type" value="Genomic_DNA"/>
</dbReference>
<name>X0UY34_9ZZZZ</name>
<comment type="caution">
    <text evidence="2">The sequence shown here is derived from an EMBL/GenBank/DDBJ whole genome shotgun (WGS) entry which is preliminary data.</text>
</comment>
<proteinExistence type="predicted"/>
<dbReference type="InterPro" id="IPR011635">
    <property type="entry name" value="CARDB"/>
</dbReference>
<feature type="non-terminal residue" evidence="2">
    <location>
        <position position="263"/>
    </location>
</feature>
<dbReference type="Gene3D" id="2.60.40.10">
    <property type="entry name" value="Immunoglobulins"/>
    <property type="match status" value="1"/>
</dbReference>